<sequence>MSRPDAEPLPPPTYTSTAAPGSVPAFPVPENHSYPHTHPAHGSSQSYADDPPTEPTPEHPPTYTFPTSFSIGGKETGRLLVDIPEIKGHLALLNALDALKTEVEGWEPSAEGGLARMPADKEKRWAWFVSLAVERFDMWCRSLPEPGYGGGKQRLEDNLPPLDVLMVWHSYMLNPRWYAEDAQRVPACIPLFALGIILGDNLALIPHILNSPPLMTDARVQMFEQRVGFPYDYRDSAKVMVNKEVSCPRCRARVLVPYMTPEGEGYLQQGFTHSCPTFNCAPLTKDALCARKLADNLSRIDLQTRLPGCLFGTTKDSESTIRHTSYSIMSQTLQKHSLKTANKDYKNGVNEELAGKVLESAGWTLAGMRARMGRHAILGRVMSAHATPMVYSVELVGAVLRQGTFVQKMADLQWTKEGFFDKEEDELALQHAIARYHAFMDLLSSSPASFFVPTLDIDLAWHTHQLMSKKYETDCKAFVGRYIDHDDKVDGITLSSAFDITCRAWKDRFSLDYTHCGCPLPGTTIGQRLSKFISSRSEPIAPPSQLVPPASRPDALAATHASEHNSVSFTSRNKSALRREKVRHGEHQMRMQRRIKRQQAAEKKRGDAEIRRREDARNGDPYWCGYGYPFLMPVPIYYGGGYGGEAVCVAEEDVVQEGVEVEDVEGVMREVEEDVEAAAVGAEEVADAGEVEVEVEVDAVAVNVDPPSSICTIYYTLFSPRERAIAEILAPQLP</sequence>
<evidence type="ECO:0000313" key="2">
    <source>
        <dbReference type="EMBL" id="KAF5334212.1"/>
    </source>
</evidence>
<comment type="caution">
    <text evidence="2">The sequence shown here is derived from an EMBL/GenBank/DDBJ whole genome shotgun (WGS) entry which is preliminary data.</text>
</comment>
<dbReference type="InterPro" id="IPR009836">
    <property type="entry name" value="GRDP-like"/>
</dbReference>
<feature type="region of interest" description="Disordered" evidence="1">
    <location>
        <begin position="540"/>
        <end position="613"/>
    </location>
</feature>
<dbReference type="PANTHER" id="PTHR34365">
    <property type="entry name" value="ENOLASE (DUF1399)"/>
    <property type="match status" value="1"/>
</dbReference>
<dbReference type="EMBL" id="JAACJK010000074">
    <property type="protein sequence ID" value="KAF5334212.1"/>
    <property type="molecule type" value="Genomic_DNA"/>
</dbReference>
<proteinExistence type="predicted"/>
<evidence type="ECO:0000313" key="3">
    <source>
        <dbReference type="Proteomes" id="UP000541558"/>
    </source>
</evidence>
<name>A0A8H5FF22_9AGAR</name>
<keyword evidence="3" id="KW-1185">Reference proteome</keyword>
<reference evidence="2 3" key="1">
    <citation type="journal article" date="2020" name="ISME J.">
        <title>Uncovering the hidden diversity of litter-decomposition mechanisms in mushroom-forming fungi.</title>
        <authorList>
            <person name="Floudas D."/>
            <person name="Bentzer J."/>
            <person name="Ahren D."/>
            <person name="Johansson T."/>
            <person name="Persson P."/>
            <person name="Tunlid A."/>
        </authorList>
    </citation>
    <scope>NUCLEOTIDE SEQUENCE [LARGE SCALE GENOMIC DNA]</scope>
    <source>
        <strain evidence="2 3">CBS 175.51</strain>
    </source>
</reference>
<feature type="compositionally biased region" description="Polar residues" evidence="1">
    <location>
        <begin position="564"/>
        <end position="574"/>
    </location>
</feature>
<dbReference type="AlphaFoldDB" id="A0A8H5FF22"/>
<feature type="compositionally biased region" description="Basic and acidic residues" evidence="1">
    <location>
        <begin position="599"/>
        <end position="613"/>
    </location>
</feature>
<feature type="compositionally biased region" description="Basic and acidic residues" evidence="1">
    <location>
        <begin position="577"/>
        <end position="589"/>
    </location>
</feature>
<dbReference type="Proteomes" id="UP000541558">
    <property type="component" value="Unassembled WGS sequence"/>
</dbReference>
<dbReference type="PANTHER" id="PTHR34365:SF7">
    <property type="entry name" value="GLYCINE-RICH DOMAIN-CONTAINING PROTEIN 1"/>
    <property type="match status" value="1"/>
</dbReference>
<protein>
    <submittedName>
        <fullName evidence="2">Uncharacterized protein</fullName>
    </submittedName>
</protein>
<organism evidence="2 3">
    <name type="scientific">Ephemerocybe angulata</name>
    <dbReference type="NCBI Taxonomy" id="980116"/>
    <lineage>
        <taxon>Eukaryota</taxon>
        <taxon>Fungi</taxon>
        <taxon>Dikarya</taxon>
        <taxon>Basidiomycota</taxon>
        <taxon>Agaricomycotina</taxon>
        <taxon>Agaricomycetes</taxon>
        <taxon>Agaricomycetidae</taxon>
        <taxon>Agaricales</taxon>
        <taxon>Agaricineae</taxon>
        <taxon>Psathyrellaceae</taxon>
        <taxon>Ephemerocybe</taxon>
    </lineage>
</organism>
<gene>
    <name evidence="2" type="ORF">D9611_014329</name>
</gene>
<evidence type="ECO:0000256" key="1">
    <source>
        <dbReference type="SAM" id="MobiDB-lite"/>
    </source>
</evidence>
<dbReference type="OrthoDB" id="2684236at2759"/>
<accession>A0A8H5FF22</accession>
<feature type="region of interest" description="Disordered" evidence="1">
    <location>
        <begin position="1"/>
        <end position="68"/>
    </location>
</feature>
<dbReference type="Pfam" id="PF07173">
    <property type="entry name" value="GRDP-like"/>
    <property type="match status" value="1"/>
</dbReference>